<accession>A0A0N4VWB7</accession>
<dbReference type="WBParaSite" id="HPLM_0000158701-mRNA-1">
    <property type="protein sequence ID" value="HPLM_0000158701-mRNA-1"/>
    <property type="gene ID" value="HPLM_0000158701"/>
</dbReference>
<keyword evidence="1" id="KW-1133">Transmembrane helix</keyword>
<keyword evidence="1" id="KW-0812">Transmembrane</keyword>
<organism evidence="2">
    <name type="scientific">Haemonchus placei</name>
    <name type="common">Barber's pole worm</name>
    <dbReference type="NCBI Taxonomy" id="6290"/>
    <lineage>
        <taxon>Eukaryota</taxon>
        <taxon>Metazoa</taxon>
        <taxon>Ecdysozoa</taxon>
        <taxon>Nematoda</taxon>
        <taxon>Chromadorea</taxon>
        <taxon>Rhabditida</taxon>
        <taxon>Rhabditina</taxon>
        <taxon>Rhabditomorpha</taxon>
        <taxon>Strongyloidea</taxon>
        <taxon>Trichostrongylidae</taxon>
        <taxon>Haemonchus</taxon>
    </lineage>
</organism>
<protein>
    <submittedName>
        <fullName evidence="2">Ovule protein</fullName>
    </submittedName>
</protein>
<keyword evidence="1" id="KW-0472">Membrane</keyword>
<sequence length="74" mass="8614">LAEQVKIEDRRMLLCFYYDSAGLFKQALFSRSVFSSNLLKSSRHSWHSASYVPLRLLILFCALPSMEFSFFSIL</sequence>
<feature type="transmembrane region" description="Helical" evidence="1">
    <location>
        <begin position="54"/>
        <end position="73"/>
    </location>
</feature>
<evidence type="ECO:0000313" key="2">
    <source>
        <dbReference type="WBParaSite" id="HPLM_0000158701-mRNA-1"/>
    </source>
</evidence>
<evidence type="ECO:0000256" key="1">
    <source>
        <dbReference type="SAM" id="Phobius"/>
    </source>
</evidence>
<reference evidence="2" key="1">
    <citation type="submission" date="2017-02" db="UniProtKB">
        <authorList>
            <consortium name="WormBaseParasite"/>
        </authorList>
    </citation>
    <scope>IDENTIFICATION</scope>
</reference>
<dbReference type="AlphaFoldDB" id="A0A0N4VWB7"/>
<name>A0A0N4VWB7_HAEPC</name>
<proteinExistence type="predicted"/>